<evidence type="ECO:0000313" key="2">
    <source>
        <dbReference type="Proteomes" id="UP000308092"/>
    </source>
</evidence>
<reference evidence="1 2" key="1">
    <citation type="submission" date="2019-03" db="EMBL/GenBank/DDBJ databases">
        <title>The genome sequence of a newly discovered highly antifungal drug resistant Aspergillus species, Aspergillus tanneri NIH 1004.</title>
        <authorList>
            <person name="Mounaud S."/>
            <person name="Singh I."/>
            <person name="Joardar V."/>
            <person name="Pakala S."/>
            <person name="Pakala S."/>
            <person name="Venepally P."/>
            <person name="Hoover J."/>
            <person name="Nierman W."/>
            <person name="Chung J."/>
            <person name="Losada L."/>
        </authorList>
    </citation>
    <scope>NUCLEOTIDE SEQUENCE [LARGE SCALE GENOMIC DNA]</scope>
    <source>
        <strain evidence="1 2">NIH1004</strain>
    </source>
</reference>
<dbReference type="EMBL" id="SOSA01000538">
    <property type="protein sequence ID" value="THC90286.1"/>
    <property type="molecule type" value="Genomic_DNA"/>
</dbReference>
<dbReference type="Proteomes" id="UP000308092">
    <property type="component" value="Unassembled WGS sequence"/>
</dbReference>
<dbReference type="AlphaFoldDB" id="A0A4S3J5S9"/>
<comment type="caution">
    <text evidence="1">The sequence shown here is derived from an EMBL/GenBank/DDBJ whole genome shotgun (WGS) entry which is preliminary data.</text>
</comment>
<dbReference type="VEuPathDB" id="FungiDB:EYZ11_010262"/>
<proteinExistence type="predicted"/>
<organism evidence="1 2">
    <name type="scientific">Aspergillus tanneri</name>
    <dbReference type="NCBI Taxonomy" id="1220188"/>
    <lineage>
        <taxon>Eukaryota</taxon>
        <taxon>Fungi</taxon>
        <taxon>Dikarya</taxon>
        <taxon>Ascomycota</taxon>
        <taxon>Pezizomycotina</taxon>
        <taxon>Eurotiomycetes</taxon>
        <taxon>Eurotiomycetidae</taxon>
        <taxon>Eurotiales</taxon>
        <taxon>Aspergillaceae</taxon>
        <taxon>Aspergillus</taxon>
        <taxon>Aspergillus subgen. Circumdati</taxon>
    </lineage>
</organism>
<gene>
    <name evidence="1" type="ORF">EYZ11_010262</name>
</gene>
<evidence type="ECO:0000313" key="1">
    <source>
        <dbReference type="EMBL" id="THC90286.1"/>
    </source>
</evidence>
<name>A0A4S3J5S9_9EURO</name>
<sequence>MGVNEAVTPSFLTQTTGVIGTTAILDTLIQRVSAEVTTE</sequence>
<protein>
    <submittedName>
        <fullName evidence="1">Uncharacterized protein</fullName>
    </submittedName>
</protein>
<accession>A0A4S3J5S9</accession>
<keyword evidence="2" id="KW-1185">Reference proteome</keyword>